<proteinExistence type="predicted"/>
<dbReference type="SMART" id="SM00408">
    <property type="entry name" value="IGc2"/>
    <property type="match status" value="6"/>
</dbReference>
<dbReference type="PROSITE" id="PS50835">
    <property type="entry name" value="IG_LIKE"/>
    <property type="match status" value="6"/>
</dbReference>
<name>A0A8I3S5I5_CANLF</name>
<dbReference type="AlphaFoldDB" id="A0A8I3S5I5"/>
<protein>
    <submittedName>
        <fullName evidence="1">Uncharacterized protein</fullName>
    </submittedName>
</protein>
<reference evidence="1" key="2">
    <citation type="submission" date="2025-08" db="UniProtKB">
        <authorList>
            <consortium name="Ensembl"/>
        </authorList>
    </citation>
    <scope>IDENTIFICATION</scope>
    <source>
        <strain evidence="1">Boxer</strain>
    </source>
</reference>
<dbReference type="FunFam" id="2.60.40.10:FF:000022">
    <property type="entry name" value="Cardiac titin"/>
    <property type="match status" value="6"/>
</dbReference>
<dbReference type="SMART" id="SM00409">
    <property type="entry name" value="IG"/>
    <property type="match status" value="6"/>
</dbReference>
<dbReference type="InterPro" id="IPR003598">
    <property type="entry name" value="Ig_sub2"/>
</dbReference>
<dbReference type="SUPFAM" id="SSF48726">
    <property type="entry name" value="Immunoglobulin"/>
    <property type="match status" value="6"/>
</dbReference>
<reference evidence="1" key="1">
    <citation type="submission" date="2020-03" db="EMBL/GenBank/DDBJ databases">
        <title>Long-read based genome assembly of a Labrador retriever dog.</title>
        <authorList>
            <person name="Eory L."/>
            <person name="Zhang W."/>
            <person name="Schoenebeck J."/>
        </authorList>
    </citation>
    <scope>NUCLEOTIDE SEQUENCE [LARGE SCALE GENOMIC DNA]</scope>
    <source>
        <strain evidence="1">Labrador retriever</strain>
    </source>
</reference>
<dbReference type="InterPro" id="IPR036179">
    <property type="entry name" value="Ig-like_dom_sf"/>
</dbReference>
<keyword evidence="2" id="KW-1185">Reference proteome</keyword>
<reference evidence="1" key="3">
    <citation type="submission" date="2025-09" db="UniProtKB">
        <authorList>
            <consortium name="Ensembl"/>
        </authorList>
    </citation>
    <scope>IDENTIFICATION</scope>
    <source>
        <strain evidence="1">Boxer</strain>
    </source>
</reference>
<dbReference type="InterPro" id="IPR003599">
    <property type="entry name" value="Ig_sub"/>
</dbReference>
<evidence type="ECO:0000313" key="1">
    <source>
        <dbReference type="Ensembl" id="ENSCAFP00845035646.1"/>
    </source>
</evidence>
<dbReference type="InterPro" id="IPR013106">
    <property type="entry name" value="Ig_V-set"/>
</dbReference>
<dbReference type="Gene3D" id="2.60.40.10">
    <property type="entry name" value="Immunoglobulins"/>
    <property type="match status" value="6"/>
</dbReference>
<dbReference type="InterPro" id="IPR013783">
    <property type="entry name" value="Ig-like_fold"/>
</dbReference>
<evidence type="ECO:0000313" key="2">
    <source>
        <dbReference type="Proteomes" id="UP000805418"/>
    </source>
</evidence>
<dbReference type="CDD" id="cd00096">
    <property type="entry name" value="Ig"/>
    <property type="match status" value="2"/>
</dbReference>
<dbReference type="InterPro" id="IPR013098">
    <property type="entry name" value="Ig_I-set"/>
</dbReference>
<dbReference type="Pfam" id="PF07679">
    <property type="entry name" value="I-set"/>
    <property type="match status" value="6"/>
</dbReference>
<dbReference type="PANTHER" id="PTHR47633">
    <property type="entry name" value="IMMUNOGLOBULIN"/>
    <property type="match status" value="1"/>
</dbReference>
<organism evidence="1 2">
    <name type="scientific">Canis lupus familiaris</name>
    <name type="common">Dog</name>
    <name type="synonym">Canis familiaris</name>
    <dbReference type="NCBI Taxonomy" id="9615"/>
    <lineage>
        <taxon>Eukaryota</taxon>
        <taxon>Metazoa</taxon>
        <taxon>Chordata</taxon>
        <taxon>Craniata</taxon>
        <taxon>Vertebrata</taxon>
        <taxon>Euteleostomi</taxon>
        <taxon>Mammalia</taxon>
        <taxon>Eutheria</taxon>
        <taxon>Laurasiatheria</taxon>
        <taxon>Carnivora</taxon>
        <taxon>Caniformia</taxon>
        <taxon>Canidae</taxon>
        <taxon>Canis</taxon>
    </lineage>
</organism>
<dbReference type="SMART" id="SM00406">
    <property type="entry name" value="IGv"/>
    <property type="match status" value="2"/>
</dbReference>
<sequence>MDTAGDTHVKPRTSQELREPAQILEKAKSVDVTEKDPVTLECVVAGTPELKVKWLKDGKQIVPSRYFSMSFENNVASFRIQSVMKQDSGQYTFKVENDFGSSSYQDIPPSFTKKLTKMDKILGSSIRMECKVSGSLPISAQWFKDGKEVSTSAKYRLVCHENTVSLEVNNLELEDTANYTCKVSNVAGDDACSVFLLTSIEPPSFLVKPERQQAIPDSTVEFKAVLKGTPPFKIKWFKDDVELASGPTCFIGLEGSTSFLNLYSVDASKTGQYTCQVTNDVGSDSCTTMLLVTEPPKFVKKLEASKIVKAGDSARLECKITGSPEIRVVWYRNEHELQASDKYRMTFIDSVAVLQMNNLGTEDSGDFICEAQNPAGSTSCSTKVIVKEPPVFSSFPPVVETLKNTEVSLECELSGTPPFEVIWYKDKRQLRSSKKYKIASKNFHASIHILNVETSDIGEYHCKAQNEVGSDTCICTVKLKEPPRFVSKLNSLTVVAGEPAELQAYIEGAQPIFVQWLKEKEEVIRESENIRITFVENVATLQFAKAEPANAGKYICQIKNDGGMRENMATLTVLGWYNIVQ</sequence>
<dbReference type="GeneTree" id="ENSGT01110000267173"/>
<dbReference type="InterPro" id="IPR007110">
    <property type="entry name" value="Ig-like_dom"/>
</dbReference>
<dbReference type="Ensembl" id="ENSCAFT00845045445.1">
    <property type="protein sequence ID" value="ENSCAFP00845035646.1"/>
    <property type="gene ID" value="ENSCAFG00845025741.1"/>
</dbReference>
<dbReference type="Proteomes" id="UP000805418">
    <property type="component" value="Chromosome 36"/>
</dbReference>
<accession>A0A8I3S5I5</accession>
<dbReference type="OrthoDB" id="9716450at2759"/>